<organism evidence="1 2">
    <name type="scientific">Shewanella morhuae</name>
    <dbReference type="NCBI Taxonomy" id="365591"/>
    <lineage>
        <taxon>Bacteria</taxon>
        <taxon>Pseudomonadati</taxon>
        <taxon>Pseudomonadota</taxon>
        <taxon>Gammaproteobacteria</taxon>
        <taxon>Alteromonadales</taxon>
        <taxon>Shewanellaceae</taxon>
        <taxon>Shewanella</taxon>
    </lineage>
</organism>
<evidence type="ECO:0000313" key="2">
    <source>
        <dbReference type="Proteomes" id="UP000255061"/>
    </source>
</evidence>
<dbReference type="RefSeq" id="WP_115406251.1">
    <property type="nucleotide sequence ID" value="NZ_UGYV01000001.1"/>
</dbReference>
<sequence>MFNIAHKAARAAIWHNHYRYHYCQYKWAGLLTLCCVQPCQALELKIGASQSIPPYVIQETNSGLELELLFNALAVKGHTASIHYLPLARTFHELKEAKLDGVINIQEGMVKNVFYSDVAITYQNCAISLMSNQYNINSIADLNHKHVVTFQRASSLLGDEFTQMAKSNKGYQEQAQQIQQVYMLMKHRADVIVMDKYIFEYYLKLAFIEGKLTPQDLTQQTVCHPIFAPTQYRFAFLNAQIRDDFNIGLKQITDNGTLWALKEKYRRLISFDNHTETSPDLIVPKMIKHDPL</sequence>
<dbReference type="EMBL" id="UGYV01000001">
    <property type="protein sequence ID" value="SUI80131.1"/>
    <property type="molecule type" value="Genomic_DNA"/>
</dbReference>
<protein>
    <submittedName>
        <fullName evidence="1">Bacterial extracellular solute-binding proteins, family 3</fullName>
    </submittedName>
</protein>
<dbReference type="SUPFAM" id="SSF53850">
    <property type="entry name" value="Periplasmic binding protein-like II"/>
    <property type="match status" value="1"/>
</dbReference>
<accession>A0A380AFF2</accession>
<evidence type="ECO:0000313" key="1">
    <source>
        <dbReference type="EMBL" id="SUI80131.1"/>
    </source>
</evidence>
<name>A0A380AFF2_9GAMM</name>
<proteinExistence type="predicted"/>
<dbReference type="Proteomes" id="UP000255061">
    <property type="component" value="Unassembled WGS sequence"/>
</dbReference>
<gene>
    <name evidence="1" type="ORF">NCTC10736_02276</name>
</gene>
<dbReference type="AlphaFoldDB" id="A0A380AFF2"/>
<reference evidence="1 2" key="1">
    <citation type="submission" date="2018-06" db="EMBL/GenBank/DDBJ databases">
        <authorList>
            <consortium name="Pathogen Informatics"/>
            <person name="Doyle S."/>
        </authorList>
    </citation>
    <scope>NUCLEOTIDE SEQUENCE [LARGE SCALE GENOMIC DNA]</scope>
    <source>
        <strain evidence="1 2">NCTC10736</strain>
    </source>
</reference>
<dbReference type="Gene3D" id="3.40.190.10">
    <property type="entry name" value="Periplasmic binding protein-like II"/>
    <property type="match status" value="2"/>
</dbReference>